<reference evidence="1" key="1">
    <citation type="journal article" date="2015" name="Nature">
        <title>Complex archaea that bridge the gap between prokaryotes and eukaryotes.</title>
        <authorList>
            <person name="Spang A."/>
            <person name="Saw J.H."/>
            <person name="Jorgensen S.L."/>
            <person name="Zaremba-Niedzwiedzka K."/>
            <person name="Martijn J."/>
            <person name="Lind A.E."/>
            <person name="van Eijk R."/>
            <person name="Schleper C."/>
            <person name="Guy L."/>
            <person name="Ettema T.J."/>
        </authorList>
    </citation>
    <scope>NUCLEOTIDE SEQUENCE</scope>
</reference>
<evidence type="ECO:0000313" key="1">
    <source>
        <dbReference type="EMBL" id="KKM44235.1"/>
    </source>
</evidence>
<comment type="caution">
    <text evidence="1">The sequence shown here is derived from an EMBL/GenBank/DDBJ whole genome shotgun (WGS) entry which is preliminary data.</text>
</comment>
<protein>
    <submittedName>
        <fullName evidence="1">Uncharacterized protein</fullName>
    </submittedName>
</protein>
<dbReference type="Pfam" id="PF20911">
    <property type="entry name" value="GP7"/>
    <property type="match status" value="1"/>
</dbReference>
<name>A0A0F9L3M8_9ZZZZ</name>
<accession>A0A0F9L3M8</accession>
<feature type="non-terminal residue" evidence="1">
    <location>
        <position position="1"/>
    </location>
</feature>
<dbReference type="NCBIfam" id="NF045672">
    <property type="entry name" value="MCP_gp7_epsi_15"/>
    <property type="match status" value="1"/>
</dbReference>
<organism evidence="1">
    <name type="scientific">marine sediment metagenome</name>
    <dbReference type="NCBI Taxonomy" id="412755"/>
    <lineage>
        <taxon>unclassified sequences</taxon>
        <taxon>metagenomes</taxon>
        <taxon>ecological metagenomes</taxon>
    </lineage>
</organism>
<dbReference type="EMBL" id="LAZR01012075">
    <property type="protein sequence ID" value="KKM44235.1"/>
    <property type="molecule type" value="Genomic_DNA"/>
</dbReference>
<dbReference type="InterPro" id="IPR048813">
    <property type="entry name" value="GP7-like"/>
</dbReference>
<gene>
    <name evidence="1" type="ORF">LCGC14_1561790</name>
</gene>
<sequence length="265" mass="29278">KLNAGVATEVSRTDEVLDVIGMLETYSETDKEYIDNMPDPRQARMDEAQAFIEGLGQTLGSAMLYSNASIDPEKMHGFAPRLATIDSQYIIGQGGTGNDLTSIYLITWGRSTVHMIYPKNSEAQLGIKHTDKGQVTLTSATTAVPSTAQYEGYRDHFQVKVGLVVRDERCIGRLANIETAGSSNLFNEDNLIKILNRMKTTPDTRMYVNDVIMTQMQIRLKDKNNVNFSPGRGEGLAGEVPIFFQGVPIRKIAREILLITEAAIS</sequence>
<proteinExistence type="predicted"/>
<dbReference type="AlphaFoldDB" id="A0A0F9L3M8"/>